<dbReference type="PANTHER" id="PTHR34605:SF4">
    <property type="entry name" value="DNA ADENINE METHYLTRANSFERASE"/>
    <property type="match status" value="1"/>
</dbReference>
<proteinExistence type="predicted"/>
<evidence type="ECO:0008006" key="4">
    <source>
        <dbReference type="Google" id="ProtNLM"/>
    </source>
</evidence>
<dbReference type="Gene3D" id="1.10.150.130">
    <property type="match status" value="1"/>
</dbReference>
<evidence type="ECO:0000256" key="1">
    <source>
        <dbReference type="ARBA" id="ARBA00023125"/>
    </source>
</evidence>
<keyword evidence="3" id="KW-1185">Reference proteome</keyword>
<dbReference type="PANTHER" id="PTHR34605">
    <property type="entry name" value="PHAGE_INTEGRASE DOMAIN-CONTAINING PROTEIN"/>
    <property type="match status" value="1"/>
</dbReference>
<evidence type="ECO:0000313" key="2">
    <source>
        <dbReference type="EMBL" id="CAH3184844.1"/>
    </source>
</evidence>
<dbReference type="SUPFAM" id="SSF56349">
    <property type="entry name" value="DNA breaking-rejoining enzymes"/>
    <property type="match status" value="1"/>
</dbReference>
<dbReference type="EMBL" id="CALNXK010000402">
    <property type="protein sequence ID" value="CAH3184844.1"/>
    <property type="molecule type" value="Genomic_DNA"/>
</dbReference>
<evidence type="ECO:0000313" key="3">
    <source>
        <dbReference type="Proteomes" id="UP001159405"/>
    </source>
</evidence>
<feature type="non-terminal residue" evidence="2">
    <location>
        <position position="1"/>
    </location>
</feature>
<dbReference type="InterPro" id="IPR011010">
    <property type="entry name" value="DNA_brk_join_enz"/>
</dbReference>
<comment type="caution">
    <text evidence="2">The sequence shown here is derived from an EMBL/GenBank/DDBJ whole genome shotgun (WGS) entry which is preliminary data.</text>
</comment>
<sequence length="114" mass="12903">EVQYYRSQLFATSTKATYKTHRNTYFRFSNHMGYTPVPVQTPHLLQYAAFLARSLKPQSLRGYLNIIGILHKEDHLSLIGVDPKLYAGHSFRRGGASFAYQSGVPIELIKALGD</sequence>
<feature type="non-terminal residue" evidence="2">
    <location>
        <position position="114"/>
    </location>
</feature>
<keyword evidence="1" id="KW-0238">DNA-binding</keyword>
<dbReference type="Proteomes" id="UP001159405">
    <property type="component" value="Unassembled WGS sequence"/>
</dbReference>
<reference evidence="2 3" key="1">
    <citation type="submission" date="2022-05" db="EMBL/GenBank/DDBJ databases">
        <authorList>
            <consortium name="Genoscope - CEA"/>
            <person name="William W."/>
        </authorList>
    </citation>
    <scope>NUCLEOTIDE SEQUENCE [LARGE SCALE GENOMIC DNA]</scope>
</reference>
<gene>
    <name evidence="2" type="ORF">PLOB_00031697</name>
</gene>
<dbReference type="InterPro" id="IPR010998">
    <property type="entry name" value="Integrase_recombinase_N"/>
</dbReference>
<organism evidence="2 3">
    <name type="scientific">Porites lobata</name>
    <dbReference type="NCBI Taxonomy" id="104759"/>
    <lineage>
        <taxon>Eukaryota</taxon>
        <taxon>Metazoa</taxon>
        <taxon>Cnidaria</taxon>
        <taxon>Anthozoa</taxon>
        <taxon>Hexacorallia</taxon>
        <taxon>Scleractinia</taxon>
        <taxon>Fungiina</taxon>
        <taxon>Poritidae</taxon>
        <taxon>Porites</taxon>
    </lineage>
</organism>
<dbReference type="SUPFAM" id="SSF47823">
    <property type="entry name" value="lambda integrase-like, N-terminal domain"/>
    <property type="match status" value="1"/>
</dbReference>
<accession>A0ABN8S1W7</accession>
<protein>
    <recommendedName>
        <fullName evidence="4">Integrase</fullName>
    </recommendedName>
</protein>
<dbReference type="InterPro" id="IPR052925">
    <property type="entry name" value="Phage_Integrase-like_Recomb"/>
</dbReference>
<name>A0ABN8S1W7_9CNID</name>